<evidence type="ECO:0000313" key="2">
    <source>
        <dbReference type="Proteomes" id="UP000076400"/>
    </source>
</evidence>
<protein>
    <submittedName>
        <fullName evidence="1">N-formylglutamate amidohydrolase</fullName>
    </submittedName>
</protein>
<dbReference type="InterPro" id="IPR011227">
    <property type="entry name" value="UCP029730"/>
</dbReference>
<dbReference type="OrthoDB" id="9815326at2"/>
<dbReference type="AlphaFoldDB" id="A0A154WG53"/>
<dbReference type="STRING" id="580166.AUP43_16240"/>
<keyword evidence="1" id="KW-0378">Hydrolase</keyword>
<gene>
    <name evidence="1" type="ORF">AUP43_16240</name>
</gene>
<comment type="caution">
    <text evidence="1">The sequence shown here is derived from an EMBL/GenBank/DDBJ whole genome shotgun (WGS) entry which is preliminary data.</text>
</comment>
<dbReference type="PIRSF" id="PIRSF029730">
    <property type="entry name" value="UCP029730"/>
    <property type="match status" value="1"/>
</dbReference>
<sequence>MADLSPPALLQADEPPAFEWVNAASASPILLLCDHASNRVPRALGDLGVSAAERARHIGWDIGAAAVTRHLSARFDAPAVMTGYSRLVIDCNRDPADRSAMPEISDGTLVPGNEGLSQAARQRRIDGLFKPYHGEIAARIEAIRAAGEMPVLLSIHSFTPVFKQMERPWHLGILWNRDGRLAEPLMAHLRQDPALCVGDNEPYSAREPEGFTLEHHAEPAGLPHVLVEIRQDLICDAAGVGRWAKIFGDAVAAVLADPAVQRSFREET</sequence>
<dbReference type="Gene3D" id="3.40.630.40">
    <property type="entry name" value="Zn-dependent exopeptidases"/>
    <property type="match status" value="1"/>
</dbReference>
<organism evidence="1 2">
    <name type="scientific">Oceanibaculum pacificum</name>
    <dbReference type="NCBI Taxonomy" id="580166"/>
    <lineage>
        <taxon>Bacteria</taxon>
        <taxon>Pseudomonadati</taxon>
        <taxon>Pseudomonadota</taxon>
        <taxon>Alphaproteobacteria</taxon>
        <taxon>Rhodospirillales</taxon>
        <taxon>Oceanibaculaceae</taxon>
        <taxon>Oceanibaculum</taxon>
    </lineage>
</organism>
<reference evidence="1 2" key="1">
    <citation type="submission" date="2015-12" db="EMBL/GenBank/DDBJ databases">
        <title>Genome sequence of Oceanibaculum pacificum MCCC 1A02656.</title>
        <authorList>
            <person name="Lu L."/>
            <person name="Lai Q."/>
            <person name="Shao Z."/>
            <person name="Qian P."/>
        </authorList>
    </citation>
    <scope>NUCLEOTIDE SEQUENCE [LARGE SCALE GENOMIC DNA]</scope>
    <source>
        <strain evidence="1 2">MCCC 1A02656</strain>
    </source>
</reference>
<dbReference type="Pfam" id="PF05013">
    <property type="entry name" value="FGase"/>
    <property type="match status" value="1"/>
</dbReference>
<accession>A0A154WG53</accession>
<name>A0A154WG53_9PROT</name>
<dbReference type="RefSeq" id="WP_067552136.1">
    <property type="nucleotide sequence ID" value="NZ_LPXN01000021.1"/>
</dbReference>
<evidence type="ECO:0000313" key="1">
    <source>
        <dbReference type="EMBL" id="KZD12504.1"/>
    </source>
</evidence>
<proteinExistence type="predicted"/>
<dbReference type="EMBL" id="LPXN01000021">
    <property type="protein sequence ID" value="KZD12504.1"/>
    <property type="molecule type" value="Genomic_DNA"/>
</dbReference>
<keyword evidence="2" id="KW-1185">Reference proteome</keyword>
<dbReference type="Proteomes" id="UP000076400">
    <property type="component" value="Unassembled WGS sequence"/>
</dbReference>
<dbReference type="SUPFAM" id="SSF53187">
    <property type="entry name" value="Zn-dependent exopeptidases"/>
    <property type="match status" value="1"/>
</dbReference>
<dbReference type="InterPro" id="IPR007709">
    <property type="entry name" value="N-FG_amidohydro"/>
</dbReference>
<dbReference type="GO" id="GO:0016787">
    <property type="term" value="F:hydrolase activity"/>
    <property type="evidence" value="ECO:0007669"/>
    <property type="project" value="UniProtKB-KW"/>
</dbReference>